<gene>
    <name evidence="1" type="ordered locus">Cyan7425_2840</name>
</gene>
<reference evidence="1" key="1">
    <citation type="submission" date="2009-01" db="EMBL/GenBank/DDBJ databases">
        <title>Complete sequence of chromosome Cyanothece sp. PCC 7425.</title>
        <authorList>
            <consortium name="US DOE Joint Genome Institute"/>
            <person name="Lucas S."/>
            <person name="Copeland A."/>
            <person name="Lapidus A."/>
            <person name="Glavina del Rio T."/>
            <person name="Dalin E."/>
            <person name="Tice H."/>
            <person name="Bruce D."/>
            <person name="Goodwin L."/>
            <person name="Pitluck S."/>
            <person name="Sims D."/>
            <person name="Meineke L."/>
            <person name="Brettin T."/>
            <person name="Detter J.C."/>
            <person name="Han C."/>
            <person name="Larimer F."/>
            <person name="Land M."/>
            <person name="Hauser L."/>
            <person name="Kyrpides N."/>
            <person name="Ovchinnikova G."/>
            <person name="Liberton M."/>
            <person name="Stoeckel J."/>
            <person name="Banerjee A."/>
            <person name="Singh A."/>
            <person name="Page L."/>
            <person name="Sato H."/>
            <person name="Zhao L."/>
            <person name="Sherman L."/>
            <person name="Pakrasi H."/>
            <person name="Richardson P."/>
        </authorList>
    </citation>
    <scope>NUCLEOTIDE SEQUENCE</scope>
    <source>
        <strain evidence="1">PCC 7425</strain>
    </source>
</reference>
<organism evidence="1">
    <name type="scientific">Cyanothece sp. (strain PCC 7425 / ATCC 29141)</name>
    <dbReference type="NCBI Taxonomy" id="395961"/>
    <lineage>
        <taxon>Bacteria</taxon>
        <taxon>Bacillati</taxon>
        <taxon>Cyanobacteriota</taxon>
        <taxon>Cyanophyceae</taxon>
        <taxon>Gomontiellales</taxon>
        <taxon>Cyanothecaceae</taxon>
        <taxon>Cyanothece</taxon>
    </lineage>
</organism>
<proteinExistence type="predicted"/>
<dbReference type="eggNOG" id="ENOG502ZMK8">
    <property type="taxonomic scope" value="Bacteria"/>
</dbReference>
<dbReference type="EMBL" id="CP001344">
    <property type="protein sequence ID" value="ACL45183.1"/>
    <property type="molecule type" value="Genomic_DNA"/>
</dbReference>
<dbReference type="HOGENOM" id="CLU_2526503_0_0_3"/>
<dbReference type="OrthoDB" id="515202at2"/>
<name>B8HKV1_CYAP4</name>
<sequence length="82" mass="9261">MNPQLMTGKIDWNPILCQLNTGSQLPTYPGDLKMDLLRHAGLVDQPQGEAAYQLAVEISRLTTCCDPEIIYWFSRLVDLIEP</sequence>
<dbReference type="KEGG" id="cyn:Cyan7425_2840"/>
<dbReference type="AlphaFoldDB" id="B8HKV1"/>
<protein>
    <submittedName>
        <fullName evidence="1">Uncharacterized protein</fullName>
    </submittedName>
</protein>
<evidence type="ECO:0000313" key="1">
    <source>
        <dbReference type="EMBL" id="ACL45183.1"/>
    </source>
</evidence>
<accession>B8HKV1</accession>